<dbReference type="GeneTree" id="ENSGT00900000143215"/>
<dbReference type="AlphaFoldDB" id="A0A8B9CDE7"/>
<evidence type="ECO:0000313" key="3">
    <source>
        <dbReference type="Proteomes" id="UP000694426"/>
    </source>
</evidence>
<reference evidence="2" key="2">
    <citation type="submission" date="2025-09" db="UniProtKB">
        <authorList>
            <consortium name="Ensembl"/>
        </authorList>
    </citation>
    <scope>IDENTIFICATION</scope>
</reference>
<feature type="region of interest" description="Disordered" evidence="1">
    <location>
        <begin position="65"/>
        <end position="86"/>
    </location>
</feature>
<dbReference type="Proteomes" id="UP000694426">
    <property type="component" value="Unplaced"/>
</dbReference>
<sequence>MTFYLTSRAFSMLNIRATAKTELPKAPSTSAREKPKVFALCHLTRLNLTPSKPMIMEMRWERTAKASEAKERELPTYATEISTAKRTRRPIPAAPCPCRSMGPSCAGDNCPLRSCPPPVSAPHTWEPL</sequence>
<name>A0A8B9CDE7_9AVES</name>
<accession>A0A8B9CDE7</accession>
<evidence type="ECO:0000313" key="2">
    <source>
        <dbReference type="Ensembl" id="ENSABRP00000018233.1"/>
    </source>
</evidence>
<proteinExistence type="predicted"/>
<protein>
    <submittedName>
        <fullName evidence="2">Uncharacterized protein</fullName>
    </submittedName>
</protein>
<feature type="compositionally biased region" description="Basic and acidic residues" evidence="1">
    <location>
        <begin position="65"/>
        <end position="74"/>
    </location>
</feature>
<keyword evidence="3" id="KW-1185">Reference proteome</keyword>
<organism evidence="2 3">
    <name type="scientific">Anser brachyrhynchus</name>
    <name type="common">Pink-footed goose</name>
    <dbReference type="NCBI Taxonomy" id="132585"/>
    <lineage>
        <taxon>Eukaryota</taxon>
        <taxon>Metazoa</taxon>
        <taxon>Chordata</taxon>
        <taxon>Craniata</taxon>
        <taxon>Vertebrata</taxon>
        <taxon>Euteleostomi</taxon>
        <taxon>Archelosauria</taxon>
        <taxon>Archosauria</taxon>
        <taxon>Dinosauria</taxon>
        <taxon>Saurischia</taxon>
        <taxon>Theropoda</taxon>
        <taxon>Coelurosauria</taxon>
        <taxon>Aves</taxon>
        <taxon>Neognathae</taxon>
        <taxon>Galloanserae</taxon>
        <taxon>Anseriformes</taxon>
        <taxon>Anatidae</taxon>
        <taxon>Anserinae</taxon>
        <taxon>Anser</taxon>
    </lineage>
</organism>
<evidence type="ECO:0000256" key="1">
    <source>
        <dbReference type="SAM" id="MobiDB-lite"/>
    </source>
</evidence>
<reference evidence="2" key="1">
    <citation type="submission" date="2025-08" db="UniProtKB">
        <authorList>
            <consortium name="Ensembl"/>
        </authorList>
    </citation>
    <scope>IDENTIFICATION</scope>
</reference>
<dbReference type="Ensembl" id="ENSABRT00000025734.1">
    <property type="protein sequence ID" value="ENSABRP00000018233.1"/>
    <property type="gene ID" value="ENSABRG00000015674.1"/>
</dbReference>